<feature type="compositionally biased region" description="Basic residues" evidence="3">
    <location>
        <begin position="27"/>
        <end position="36"/>
    </location>
</feature>
<reference evidence="4 5" key="1">
    <citation type="journal article" date="2019" name="Microorganisms">
        <title>Genome Insights into the Novel Species Microvirga brassicacearum, a Rapeseed Endophyte with Biotechnological Potential.</title>
        <authorList>
            <person name="Jimenez-Gomez A."/>
            <person name="Saati-Santamaria Z."/>
            <person name="Igual J.M."/>
            <person name="Rivas R."/>
            <person name="Mateos P.F."/>
            <person name="Garcia-Fraile P."/>
        </authorList>
    </citation>
    <scope>NUCLEOTIDE SEQUENCE [LARGE SCALE GENOMIC DNA]</scope>
    <source>
        <strain evidence="4 5">CDVBN77</strain>
    </source>
</reference>
<dbReference type="InterPro" id="IPR036291">
    <property type="entry name" value="NAD(P)-bd_dom_sf"/>
</dbReference>
<organism evidence="4 5">
    <name type="scientific">Microvirga brassicacearum</name>
    <dbReference type="NCBI Taxonomy" id="2580413"/>
    <lineage>
        <taxon>Bacteria</taxon>
        <taxon>Pseudomonadati</taxon>
        <taxon>Pseudomonadota</taxon>
        <taxon>Alphaproteobacteria</taxon>
        <taxon>Hyphomicrobiales</taxon>
        <taxon>Methylobacteriaceae</taxon>
        <taxon>Microvirga</taxon>
    </lineage>
</organism>
<dbReference type="InterPro" id="IPR002347">
    <property type="entry name" value="SDR_fam"/>
</dbReference>
<feature type="region of interest" description="Disordered" evidence="3">
    <location>
        <begin position="359"/>
        <end position="382"/>
    </location>
</feature>
<accession>A0A5N3PCI4</accession>
<evidence type="ECO:0000256" key="1">
    <source>
        <dbReference type="ARBA" id="ARBA00006484"/>
    </source>
</evidence>
<evidence type="ECO:0000256" key="3">
    <source>
        <dbReference type="SAM" id="MobiDB-lite"/>
    </source>
</evidence>
<feature type="region of interest" description="Disordered" evidence="3">
    <location>
        <begin position="1"/>
        <end position="56"/>
    </location>
</feature>
<dbReference type="PRINTS" id="PR00081">
    <property type="entry name" value="GDHRDH"/>
</dbReference>
<protein>
    <submittedName>
        <fullName evidence="4">SDR family oxidoreductase</fullName>
    </submittedName>
</protein>
<evidence type="ECO:0000256" key="2">
    <source>
        <dbReference type="RuleBase" id="RU000363"/>
    </source>
</evidence>
<evidence type="ECO:0000313" key="5">
    <source>
        <dbReference type="Proteomes" id="UP000325684"/>
    </source>
</evidence>
<dbReference type="EMBL" id="VCMV01000013">
    <property type="protein sequence ID" value="KAB0267476.1"/>
    <property type="molecule type" value="Genomic_DNA"/>
</dbReference>
<gene>
    <name evidence="4" type="ORF">FEZ63_09230</name>
</gene>
<dbReference type="SUPFAM" id="SSF51735">
    <property type="entry name" value="NAD(P)-binding Rossmann-fold domains"/>
    <property type="match status" value="1"/>
</dbReference>
<comment type="caution">
    <text evidence="4">The sequence shown here is derived from an EMBL/GenBank/DDBJ whole genome shotgun (WGS) entry which is preliminary data.</text>
</comment>
<dbReference type="PRINTS" id="PR00080">
    <property type="entry name" value="SDRFAMILY"/>
</dbReference>
<dbReference type="Gene3D" id="3.40.50.720">
    <property type="entry name" value="NAD(P)-binding Rossmann-like Domain"/>
    <property type="match status" value="1"/>
</dbReference>
<sequence>MKVPLGRGPIGSGSTAGADPHASSTVRWKRGSRRKGSLGEGGNAAAARGERRRPRWWGDMAPAQNTEGGFMSALSGKAVVVTGSGSGLGAAYARHAASLGANVVVNDIDVGKAEQTAAAIRDAGGSALAHAGDVARWETAQILIDLCVSEFGTLSGFVTNAGVLHHGRIMDSIERDLRRMFEINLLGTAACASAAAKAMLAQGTGGSIVTVTSGSQAGDIALGGYGATKAAVAALTYSWAMELSGTAVRINAISPLAETAMAAQHKAHPAVRQANREIQSDILPDPEVSAPVISYLLSDGARDIHGQVVRIAGRQLSFVSHPMIADPILEGAWTFEAVIDAFEKHLRHRQHKLGLSYAWPSGPERSGRGRSGTGTRRLHGRA</sequence>
<keyword evidence="5" id="KW-1185">Reference proteome</keyword>
<dbReference type="CDD" id="cd05233">
    <property type="entry name" value="SDR_c"/>
    <property type="match status" value="1"/>
</dbReference>
<evidence type="ECO:0000313" key="4">
    <source>
        <dbReference type="EMBL" id="KAB0267476.1"/>
    </source>
</evidence>
<dbReference type="Proteomes" id="UP000325684">
    <property type="component" value="Unassembled WGS sequence"/>
</dbReference>
<dbReference type="OrthoDB" id="9804774at2"/>
<dbReference type="PANTHER" id="PTHR42760">
    <property type="entry name" value="SHORT-CHAIN DEHYDROGENASES/REDUCTASES FAMILY MEMBER"/>
    <property type="match status" value="1"/>
</dbReference>
<dbReference type="GO" id="GO:0016616">
    <property type="term" value="F:oxidoreductase activity, acting on the CH-OH group of donors, NAD or NADP as acceptor"/>
    <property type="evidence" value="ECO:0007669"/>
    <property type="project" value="TreeGrafter"/>
</dbReference>
<name>A0A5N3PCI4_9HYPH</name>
<dbReference type="Pfam" id="PF00106">
    <property type="entry name" value="adh_short"/>
    <property type="match status" value="1"/>
</dbReference>
<proteinExistence type="inferred from homology"/>
<comment type="similarity">
    <text evidence="1 2">Belongs to the short-chain dehydrogenases/reductases (SDR) family.</text>
</comment>
<dbReference type="AlphaFoldDB" id="A0A5N3PCI4"/>